<evidence type="ECO:0000256" key="1">
    <source>
        <dbReference type="ARBA" id="ARBA00004202"/>
    </source>
</evidence>
<evidence type="ECO:0000313" key="9">
    <source>
        <dbReference type="Proteomes" id="UP000539111"/>
    </source>
</evidence>
<dbReference type="InterPro" id="IPR029044">
    <property type="entry name" value="Nucleotide-diphossugar_trans"/>
</dbReference>
<protein>
    <submittedName>
        <fullName evidence="8">CDP-glycerol glycerophosphotransferase</fullName>
        <ecNumber evidence="8">2.7.8.12</ecNumber>
    </submittedName>
</protein>
<dbReference type="InterPro" id="IPR001173">
    <property type="entry name" value="Glyco_trans_2-like"/>
</dbReference>
<dbReference type="InterPro" id="IPR043148">
    <property type="entry name" value="TagF_C"/>
</dbReference>
<comment type="similarity">
    <text evidence="2">Belongs to the CDP-glycerol glycerophosphotransferase family.</text>
</comment>
<reference evidence="8 9" key="1">
    <citation type="submission" date="2020-07" db="EMBL/GenBank/DDBJ databases">
        <title>Sequencing the genomes of 1000 actinobacteria strains.</title>
        <authorList>
            <person name="Klenk H.-P."/>
        </authorList>
    </citation>
    <scope>NUCLEOTIDE SEQUENCE [LARGE SCALE GENOMIC DNA]</scope>
    <source>
        <strain evidence="8 9">DSM 26341</strain>
    </source>
</reference>
<evidence type="ECO:0000313" key="8">
    <source>
        <dbReference type="EMBL" id="NYI66462.1"/>
    </source>
</evidence>
<dbReference type="SUPFAM" id="SSF53756">
    <property type="entry name" value="UDP-Glycosyltransferase/glycogen phosphorylase"/>
    <property type="match status" value="1"/>
</dbReference>
<keyword evidence="3" id="KW-1003">Cell membrane</keyword>
<dbReference type="SUPFAM" id="SSF53448">
    <property type="entry name" value="Nucleotide-diphospho-sugar transferases"/>
    <property type="match status" value="1"/>
</dbReference>
<dbReference type="AlphaFoldDB" id="A0A7Z0D1L4"/>
<comment type="caution">
    <text evidence="8">The sequence shown here is derived from an EMBL/GenBank/DDBJ whole genome shotgun (WGS) entry which is preliminary data.</text>
</comment>
<feature type="domain" description="Glycosyltransferase 2-like" evidence="7">
    <location>
        <begin position="41"/>
        <end position="164"/>
    </location>
</feature>
<comment type="subcellular location">
    <subcellularLocation>
        <location evidence="1">Cell membrane</location>
        <topology evidence="1">Peripheral membrane protein</topology>
    </subcellularLocation>
</comment>
<keyword evidence="5" id="KW-0777">Teichoic acid biosynthesis</keyword>
<organism evidence="8 9">
    <name type="scientific">Spelaeicoccus albus</name>
    <dbReference type="NCBI Taxonomy" id="1280376"/>
    <lineage>
        <taxon>Bacteria</taxon>
        <taxon>Bacillati</taxon>
        <taxon>Actinomycetota</taxon>
        <taxon>Actinomycetes</taxon>
        <taxon>Micrococcales</taxon>
        <taxon>Brevibacteriaceae</taxon>
        <taxon>Spelaeicoccus</taxon>
    </lineage>
</organism>
<evidence type="ECO:0000256" key="2">
    <source>
        <dbReference type="ARBA" id="ARBA00010488"/>
    </source>
</evidence>
<dbReference type="GO" id="GO:0005886">
    <property type="term" value="C:plasma membrane"/>
    <property type="evidence" value="ECO:0007669"/>
    <property type="project" value="UniProtKB-SubCell"/>
</dbReference>
<keyword evidence="4 8" id="KW-0808">Transferase</keyword>
<accession>A0A7Z0D1L4</accession>
<dbReference type="Proteomes" id="UP000539111">
    <property type="component" value="Unassembled WGS sequence"/>
</dbReference>
<dbReference type="GO" id="GO:0019350">
    <property type="term" value="P:teichoic acid biosynthetic process"/>
    <property type="evidence" value="ECO:0007669"/>
    <property type="project" value="UniProtKB-KW"/>
</dbReference>
<dbReference type="EMBL" id="JACBZP010000001">
    <property type="protein sequence ID" value="NYI66462.1"/>
    <property type="molecule type" value="Genomic_DNA"/>
</dbReference>
<evidence type="ECO:0000259" key="7">
    <source>
        <dbReference type="Pfam" id="PF00535"/>
    </source>
</evidence>
<dbReference type="CDD" id="cd00761">
    <property type="entry name" value="Glyco_tranf_GTA_type"/>
    <property type="match status" value="1"/>
</dbReference>
<dbReference type="GO" id="GO:0047355">
    <property type="term" value="F:CDP-glycerol glycerophosphotransferase activity"/>
    <property type="evidence" value="ECO:0007669"/>
    <property type="project" value="UniProtKB-EC"/>
</dbReference>
<dbReference type="Pfam" id="PF04464">
    <property type="entry name" value="Glyphos_transf"/>
    <property type="match status" value="1"/>
</dbReference>
<name>A0A7Z0D1L4_9MICO</name>
<dbReference type="InterPro" id="IPR043149">
    <property type="entry name" value="TagF_N"/>
</dbReference>
<dbReference type="Gene3D" id="3.40.50.11820">
    <property type="match status" value="1"/>
</dbReference>
<dbReference type="Pfam" id="PF00535">
    <property type="entry name" value="Glycos_transf_2"/>
    <property type="match status" value="1"/>
</dbReference>
<dbReference type="Gene3D" id="3.90.550.10">
    <property type="entry name" value="Spore Coat Polysaccharide Biosynthesis Protein SpsA, Chain A"/>
    <property type="match status" value="1"/>
</dbReference>
<evidence type="ECO:0000256" key="4">
    <source>
        <dbReference type="ARBA" id="ARBA00022679"/>
    </source>
</evidence>
<dbReference type="InterPro" id="IPR051612">
    <property type="entry name" value="Teichoic_Acid_Biosynth"/>
</dbReference>
<gene>
    <name evidence="8" type="ORF">BJY26_000768</name>
</gene>
<proteinExistence type="inferred from homology"/>
<dbReference type="PANTHER" id="PTHR37316:SF3">
    <property type="entry name" value="TEICHOIC ACID GLYCEROL-PHOSPHATE TRANSFERASE"/>
    <property type="match status" value="1"/>
</dbReference>
<evidence type="ECO:0000256" key="6">
    <source>
        <dbReference type="ARBA" id="ARBA00023136"/>
    </source>
</evidence>
<keyword evidence="9" id="KW-1185">Reference proteome</keyword>
<evidence type="ECO:0000256" key="3">
    <source>
        <dbReference type="ARBA" id="ARBA00022475"/>
    </source>
</evidence>
<keyword evidence="6" id="KW-0472">Membrane</keyword>
<dbReference type="EC" id="2.7.8.12" evidence="8"/>
<dbReference type="Gene3D" id="3.40.50.12580">
    <property type="match status" value="1"/>
</dbReference>
<evidence type="ECO:0000256" key="5">
    <source>
        <dbReference type="ARBA" id="ARBA00022944"/>
    </source>
</evidence>
<dbReference type="RefSeq" id="WP_179425839.1">
    <property type="nucleotide sequence ID" value="NZ_JACBZP010000001.1"/>
</dbReference>
<dbReference type="InterPro" id="IPR007554">
    <property type="entry name" value="Glycerophosphate_synth"/>
</dbReference>
<sequence>MKHLLKDSYSWLRRKLDPRRSTGASSRVHNEVNSAQDDLISIIVPTYNVEKYLERCLNGIFNQTYRNLEIIVADDGSTDTTLDLAHRLARSDHRVKVLELHHAGNGSARNSAIAVANGRFLAFADADDSMPTDAYEKLWKTLRTTGSQFVVGCFAHVDTSNMWRPKFADDVHRSTHHSIQLGDCPSIMQNIFLWDKMFRRDFWDRCVAPIPARTLYEDQEAVMRAFFGAENFDVIPDTVYFWHSRPDQTSITQQKGDVTDLANRLEVALTVTKLASARASETVWQAWLTKLFQWDLSPYFKQIPKSSEEYWNALVTGIRRVVDFVGNQIWDTVQLHDRLLLSAICESNRHDAETIVIDREENGTDYHVSYDFGSYIGIPGYLLRLSDRPAASLLEIRKIDLDLVSQVDEIHWSRAGLLEITGFAFIRNFDTANFPQNLTFSLRDANSDQVIELSHRSIASPDIDQIAGDAWNCYARSGFSLAIDVSAIDRLDQEATPKPRWRLHVTVTCGDKCTEGLMRSRHPETAGGAIPLDDCIGTHRLVCQFSKDDGLFLERVRYAHIATAVDMYDQFFRLTVRHPTGNPPAGVLVGADEIAVTDSIQLTPNECIVTVRFPSVHLGTGRSESKSTLKLITSDGRTHLIAWAHSSQKLVEESPLHRPSRLSATGYGYLQLMRAGARGIVTSATLATDEDALIVRGETSVDDAESDPTFSLITSRRKLHASSTAVEQDGRFTARFELTEDKWQLGVAVVDSGAYVFQISGGEVPFTVIPDFAKELPLTTLRPRYRLTITRKQPNDALVVKIGAPLADYERSALGRRRIREIFQTATDETELSDSILFESFGGTAATDSVRALFDEYVRSGDQRTKYWVVRDYSVITPPGCVPIIYNSAAYVRALSGCSTLVNNNTFPHYFRKSPGQRYVQTWHGTPLKQIGFDTPLTQISNSYLDILTRESTYWDLLIAQSPVAADLLRQAFGYTGAIAARGLPRNDSFFGSHADSIRRDTRHSLGVYDDQQMVLYMPTWRDHAIDPYGRHDFVSTIDFEALRRAVGAQYAFFARGHHTTIESVRHDVLDVTDLTTYPDVSRLLLAADILISDYSSVMFDFAITGKPLIQYIPDFDDYVTTSRSLYETSMKSIVWPKAYSQSDLERLVLRSTGMRPFEMYSPERSPLFHRSNFEPTSRSVLERFSV</sequence>
<dbReference type="PANTHER" id="PTHR37316">
    <property type="entry name" value="TEICHOIC ACID GLYCEROL-PHOSPHATE PRIMASE"/>
    <property type="match status" value="1"/>
</dbReference>